<dbReference type="STRING" id="1085623.GNIT_2042"/>
<name>G4QLP5_GLANF</name>
<dbReference type="EMBL" id="CP003060">
    <property type="protein sequence ID" value="AEP30151.1"/>
    <property type="molecule type" value="Genomic_DNA"/>
</dbReference>
<dbReference type="KEGG" id="gni:GNIT_2042"/>
<evidence type="ECO:0000313" key="1">
    <source>
        <dbReference type="EMBL" id="AEP30151.1"/>
    </source>
</evidence>
<proteinExistence type="predicted"/>
<sequence>MLVYVNQVRWNQHFMIIKDGLNRIAVLDSLTLSIFSMDRVSEI</sequence>
<organism evidence="1 2">
    <name type="scientific">Glaciecola nitratireducens (strain JCM 12485 / KCTC 12276 / FR1064)</name>
    <dbReference type="NCBI Taxonomy" id="1085623"/>
    <lineage>
        <taxon>Bacteria</taxon>
        <taxon>Pseudomonadati</taxon>
        <taxon>Pseudomonadota</taxon>
        <taxon>Gammaproteobacteria</taxon>
        <taxon>Alteromonadales</taxon>
        <taxon>Alteromonadaceae</taxon>
        <taxon>Brumicola</taxon>
    </lineage>
</organism>
<protein>
    <submittedName>
        <fullName evidence="1">Uncharacterized protein</fullName>
    </submittedName>
</protein>
<dbReference type="AlphaFoldDB" id="G4QLP5"/>
<reference evidence="1 2" key="1">
    <citation type="journal article" date="2011" name="J. Bacteriol.">
        <title>Complete genome sequence of seawater bacterium Glaciecola nitratireducens FR1064T.</title>
        <authorList>
            <person name="Bian F."/>
            <person name="Qin Q.L."/>
            <person name="Xie B.B."/>
            <person name="Shu Y.L."/>
            <person name="Zhang X.Y."/>
            <person name="Yu Y."/>
            <person name="Chen B."/>
            <person name="Chen X.L."/>
            <person name="Zhou B.C."/>
            <person name="Zhang Y.Z."/>
        </authorList>
    </citation>
    <scope>NUCLEOTIDE SEQUENCE [LARGE SCALE GENOMIC DNA]</scope>
    <source>
        <strain evidence="2">JCM 12485 / KCTC 12276 / FR1064</strain>
    </source>
</reference>
<keyword evidence="2" id="KW-1185">Reference proteome</keyword>
<gene>
    <name evidence="1" type="ordered locus">GNIT_2042</name>
</gene>
<dbReference type="HOGENOM" id="CLU_3234167_0_0_6"/>
<accession>G4QLP5</accession>
<evidence type="ECO:0000313" key="2">
    <source>
        <dbReference type="Proteomes" id="UP000009282"/>
    </source>
</evidence>
<dbReference type="Proteomes" id="UP000009282">
    <property type="component" value="Chromosome"/>
</dbReference>